<keyword evidence="3" id="KW-1185">Reference proteome</keyword>
<sequence length="82" mass="9612">MPMSFPDFDSLKRRAHQRNFRQPKDGETEQEFRTAFADFMLEVDRVESAEIRSGKGWDEMQHDPAAMLRMMGFGDVVDSIRK</sequence>
<protein>
    <submittedName>
        <fullName evidence="2">Uncharacterized protein</fullName>
    </submittedName>
</protein>
<evidence type="ECO:0000256" key="1">
    <source>
        <dbReference type="SAM" id="MobiDB-lite"/>
    </source>
</evidence>
<gene>
    <name evidence="2" type="ORF">JA29_248</name>
</gene>
<proteinExistence type="predicted"/>
<reference evidence="2 3" key="1">
    <citation type="journal article" date="2018" name="Front. Microbiol.">
        <title>Jumbo Bacteriophages Are Represented Within an Increasing Diversity of Environmental Viruses Infecting the Emerging Phytopathogen, Dickeya solani.</title>
        <authorList>
            <person name="Day A.W."/>
            <person name="Ahn J."/>
            <person name="Salmond G.P.C."/>
        </authorList>
    </citation>
    <scope>NUCLEOTIDE SEQUENCE [LARGE SCALE GENOMIC DNA]</scope>
</reference>
<organism evidence="2 3">
    <name type="scientific">Dickeya phage vB_DsoM_JA29</name>
    <dbReference type="NCBI Taxonomy" id="2283031"/>
    <lineage>
        <taxon>Viruses</taxon>
        <taxon>Duplodnaviria</taxon>
        <taxon>Heunggongvirae</taxon>
        <taxon>Uroviricota</taxon>
        <taxon>Caudoviricetes</taxon>
        <taxon>Salmondvirus</taxon>
        <taxon>Salmondvirus JA29</taxon>
    </lineage>
</organism>
<accession>A0A384ZXL0</accession>
<dbReference type="Proteomes" id="UP000263326">
    <property type="component" value="Segment"/>
</dbReference>
<name>A0A384ZXL0_9CAUD</name>
<evidence type="ECO:0000313" key="3">
    <source>
        <dbReference type="Proteomes" id="UP000263326"/>
    </source>
</evidence>
<evidence type="ECO:0000313" key="2">
    <source>
        <dbReference type="EMBL" id="AXG66974.1"/>
    </source>
</evidence>
<dbReference type="EMBL" id="MH460461">
    <property type="protein sequence ID" value="AXG66974.1"/>
    <property type="molecule type" value="Genomic_DNA"/>
</dbReference>
<feature type="region of interest" description="Disordered" evidence="1">
    <location>
        <begin position="1"/>
        <end position="29"/>
    </location>
</feature>